<dbReference type="EMBL" id="JAAMPU010000098">
    <property type="protein sequence ID" value="NMH27065.1"/>
    <property type="molecule type" value="Genomic_DNA"/>
</dbReference>
<sequence length="258" mass="27269">MNLIKFLESFTDDKLYTSGTSRRDSFSQFGTIGKGLALASVPFGLSALANKSFAADIQPTPATAAGALQLALTLEYLESAFYANGVDSGIIPAEDQAAINLIANHEADHVSFLSSAMTAAGVALPPVPTFDWSGGLGLTPFEDYEQFLAVAQGFEDTGVRAYKGQAGFLMGTPYLTPALQIHSVEARHASLIRRLRGQKGWITGSDRGGLPAEFQIIYDGEQSTTLGAGQFDAAAQSEAYDEVISTQTAVDIANVFIA</sequence>
<dbReference type="Proteomes" id="UP000712080">
    <property type="component" value="Unassembled WGS sequence"/>
</dbReference>
<accession>A0A972FT51</accession>
<dbReference type="Pfam" id="PF13668">
    <property type="entry name" value="Ferritin_2"/>
    <property type="match status" value="1"/>
</dbReference>
<evidence type="ECO:0000313" key="1">
    <source>
        <dbReference type="EMBL" id="NMH27065.1"/>
    </source>
</evidence>
<gene>
    <name evidence="1" type="ORF">G6047_03390</name>
</gene>
<dbReference type="RefSeq" id="WP_169526069.1">
    <property type="nucleotide sequence ID" value="NZ_JAAMPU010000098.1"/>
</dbReference>
<proteinExistence type="predicted"/>
<evidence type="ECO:0000313" key="2">
    <source>
        <dbReference type="Proteomes" id="UP000712080"/>
    </source>
</evidence>
<dbReference type="AlphaFoldDB" id="A0A972FT51"/>
<keyword evidence="2" id="KW-1185">Reference proteome</keyword>
<reference evidence="1" key="1">
    <citation type="submission" date="2020-02" db="EMBL/GenBank/DDBJ databases">
        <title>Flavobacterium sp. genome.</title>
        <authorList>
            <person name="Jung H.S."/>
            <person name="Baek J.H."/>
            <person name="Jeon C.O."/>
        </authorList>
    </citation>
    <scope>NUCLEOTIDE SEQUENCE</scope>
    <source>
        <strain evidence="1">SE-s28</strain>
    </source>
</reference>
<protein>
    <submittedName>
        <fullName evidence="1">Ferritin-like domain-containing protein</fullName>
    </submittedName>
</protein>
<name>A0A972FT51_9FLAO</name>
<dbReference type="InterPro" id="IPR009078">
    <property type="entry name" value="Ferritin-like_SF"/>
</dbReference>
<dbReference type="SUPFAM" id="SSF47240">
    <property type="entry name" value="Ferritin-like"/>
    <property type="match status" value="1"/>
</dbReference>
<comment type="caution">
    <text evidence="1">The sequence shown here is derived from an EMBL/GenBank/DDBJ whole genome shotgun (WGS) entry which is preliminary data.</text>
</comment>
<organism evidence="1 2">
    <name type="scientific">Flavobacterium silvaticum</name>
    <dbReference type="NCBI Taxonomy" id="1852020"/>
    <lineage>
        <taxon>Bacteria</taxon>
        <taxon>Pseudomonadati</taxon>
        <taxon>Bacteroidota</taxon>
        <taxon>Flavobacteriia</taxon>
        <taxon>Flavobacteriales</taxon>
        <taxon>Flavobacteriaceae</taxon>
        <taxon>Flavobacterium</taxon>
    </lineage>
</organism>